<name>A0A0B5J0Q7_9VIRU</name>
<sequence length="126" mass="13780">MHASVALARHDDGIPLLVRMPCVGAAPVFSVATSAAVIVYCHYLFSFFFWRVASERVAVRFLFLPALGTTDAKNVLGLGVARGPAAAWFLEARCWRSACRVRIGSACRLFSHASSCFLFSFSQNFS</sequence>
<evidence type="ECO:0000256" key="1">
    <source>
        <dbReference type="SAM" id="Phobius"/>
    </source>
</evidence>
<keyword evidence="1" id="KW-1133">Transmembrane helix</keyword>
<dbReference type="GeneID" id="23461966"/>
<dbReference type="RefSeq" id="YP_009119284.1">
    <property type="nucleotide sequence ID" value="NC_026440.1"/>
</dbReference>
<reference evidence="2 3" key="1">
    <citation type="journal article" date="2015" name="Parasitol. Res.">
        <title>Viruses in close associations with free-living amoebae.</title>
        <authorList>
            <person name="Scheid P."/>
        </authorList>
    </citation>
    <scope>NUCLEOTIDE SEQUENCE [LARGE SCALE GENOMIC DNA]</scope>
    <source>
        <strain evidence="2">KlaHel</strain>
    </source>
</reference>
<dbReference type="Proteomes" id="UP000202511">
    <property type="component" value="Segment"/>
</dbReference>
<evidence type="ECO:0000313" key="2">
    <source>
        <dbReference type="EMBL" id="AJF97049.1"/>
    </source>
</evidence>
<dbReference type="KEGG" id="vg:23461966"/>
<evidence type="ECO:0008006" key="4">
    <source>
        <dbReference type="Google" id="ProtNLM"/>
    </source>
</evidence>
<accession>A0A0B5J0Q7</accession>
<organism evidence="2 3">
    <name type="scientific">Pandoravirus inopinatum</name>
    <dbReference type="NCBI Taxonomy" id="1605721"/>
    <lineage>
        <taxon>Viruses</taxon>
        <taxon>Pandoravirus</taxon>
    </lineage>
</organism>
<keyword evidence="1" id="KW-0812">Transmembrane</keyword>
<feature type="transmembrane region" description="Helical" evidence="1">
    <location>
        <begin position="25"/>
        <end position="50"/>
    </location>
</feature>
<keyword evidence="1" id="KW-0472">Membrane</keyword>
<evidence type="ECO:0000313" key="3">
    <source>
        <dbReference type="Proteomes" id="UP000202511"/>
    </source>
</evidence>
<proteinExistence type="predicted"/>
<dbReference type="EMBL" id="KP136319">
    <property type="protein sequence ID" value="AJF97049.1"/>
    <property type="molecule type" value="Genomic_DNA"/>
</dbReference>
<protein>
    <recommendedName>
        <fullName evidence="4">Transmembrane protein</fullName>
    </recommendedName>
</protein>